<dbReference type="InterPro" id="IPR032599">
    <property type="entry name" value="YcdB/YcdC_rep_domain"/>
</dbReference>
<evidence type="ECO:0000313" key="10">
    <source>
        <dbReference type="EMBL" id="MCZ8532577.1"/>
    </source>
</evidence>
<dbReference type="InterPro" id="IPR000838">
    <property type="entry name" value="RNA_pol_sigma70_ECF_CS"/>
</dbReference>
<dbReference type="Gene3D" id="1.10.10.10">
    <property type="entry name" value="Winged helix-like DNA-binding domain superfamily/Winged helix DNA-binding domain"/>
    <property type="match status" value="1"/>
</dbReference>
<keyword evidence="3 6" id="KW-0731">Sigma factor</keyword>
<dbReference type="InterPro" id="IPR013325">
    <property type="entry name" value="RNA_pol_sigma_r2"/>
</dbReference>
<dbReference type="SUPFAM" id="SSF88659">
    <property type="entry name" value="Sigma3 and sigma4 domains of RNA polymerase sigma factors"/>
    <property type="match status" value="1"/>
</dbReference>
<dbReference type="Pfam" id="PF08281">
    <property type="entry name" value="Sigma70_r4_2"/>
    <property type="match status" value="1"/>
</dbReference>
<proteinExistence type="inferred from homology"/>
<feature type="domain" description="YcdB/YcdC repeated" evidence="9">
    <location>
        <begin position="184"/>
        <end position="321"/>
    </location>
</feature>
<gene>
    <name evidence="10" type="ORF">M9R61_04335</name>
</gene>
<evidence type="ECO:0000256" key="4">
    <source>
        <dbReference type="ARBA" id="ARBA00023125"/>
    </source>
</evidence>
<feature type="domain" description="RNA polymerase sigma-70 region 2" evidence="7">
    <location>
        <begin position="19"/>
        <end position="86"/>
    </location>
</feature>
<dbReference type="Proteomes" id="UP001152172">
    <property type="component" value="Unassembled WGS sequence"/>
</dbReference>
<dbReference type="AlphaFoldDB" id="A0A9X3R9W7"/>
<keyword evidence="11" id="KW-1185">Reference proteome</keyword>
<evidence type="ECO:0000256" key="5">
    <source>
        <dbReference type="ARBA" id="ARBA00023163"/>
    </source>
</evidence>
<evidence type="ECO:0000313" key="11">
    <source>
        <dbReference type="Proteomes" id="UP001152172"/>
    </source>
</evidence>
<evidence type="ECO:0000259" key="9">
    <source>
        <dbReference type="Pfam" id="PF16244"/>
    </source>
</evidence>
<dbReference type="CDD" id="cd06171">
    <property type="entry name" value="Sigma70_r4"/>
    <property type="match status" value="1"/>
</dbReference>
<evidence type="ECO:0000256" key="1">
    <source>
        <dbReference type="ARBA" id="ARBA00010641"/>
    </source>
</evidence>
<dbReference type="Pfam" id="PF16244">
    <property type="entry name" value="DUF4901"/>
    <property type="match status" value="2"/>
</dbReference>
<dbReference type="PROSITE" id="PS01063">
    <property type="entry name" value="SIGMA70_ECF"/>
    <property type="match status" value="1"/>
</dbReference>
<keyword evidence="4 6" id="KW-0238">DNA-binding</keyword>
<keyword evidence="2 6" id="KW-0805">Transcription regulation</keyword>
<evidence type="ECO:0000256" key="2">
    <source>
        <dbReference type="ARBA" id="ARBA00023015"/>
    </source>
</evidence>
<dbReference type="GO" id="GO:0006352">
    <property type="term" value="P:DNA-templated transcription initiation"/>
    <property type="evidence" value="ECO:0007669"/>
    <property type="project" value="InterPro"/>
</dbReference>
<dbReference type="InterPro" id="IPR013324">
    <property type="entry name" value="RNA_pol_sigma_r3/r4-like"/>
</dbReference>
<comment type="similarity">
    <text evidence="1 6">Belongs to the sigma-70 factor family. ECF subfamily.</text>
</comment>
<evidence type="ECO:0000259" key="8">
    <source>
        <dbReference type="Pfam" id="PF08281"/>
    </source>
</evidence>
<evidence type="ECO:0000256" key="6">
    <source>
        <dbReference type="RuleBase" id="RU000716"/>
    </source>
</evidence>
<dbReference type="GO" id="GO:0006950">
    <property type="term" value="P:response to stress"/>
    <property type="evidence" value="ECO:0007669"/>
    <property type="project" value="UniProtKB-ARBA"/>
</dbReference>
<evidence type="ECO:0000259" key="7">
    <source>
        <dbReference type="Pfam" id="PF04542"/>
    </source>
</evidence>
<dbReference type="Gene3D" id="1.10.1740.10">
    <property type="match status" value="1"/>
</dbReference>
<dbReference type="InterPro" id="IPR007627">
    <property type="entry name" value="RNA_pol_sigma70_r2"/>
</dbReference>
<dbReference type="GO" id="GO:0003677">
    <property type="term" value="F:DNA binding"/>
    <property type="evidence" value="ECO:0007669"/>
    <property type="project" value="UniProtKB-KW"/>
</dbReference>
<comment type="caution">
    <text evidence="10">The sequence shown here is derived from an EMBL/GenBank/DDBJ whole genome shotgun (WGS) entry which is preliminary data.</text>
</comment>
<dbReference type="PANTHER" id="PTHR43133:SF51">
    <property type="entry name" value="RNA POLYMERASE SIGMA FACTOR"/>
    <property type="match status" value="1"/>
</dbReference>
<accession>A0A9X3R9W7</accession>
<feature type="domain" description="YcdB/YcdC repeated" evidence="9">
    <location>
        <begin position="411"/>
        <end position="567"/>
    </location>
</feature>
<reference evidence="10" key="1">
    <citation type="submission" date="2022-05" db="EMBL/GenBank/DDBJ databases">
        <authorList>
            <person name="Colautti A."/>
            <person name="Iacumin L."/>
        </authorList>
    </citation>
    <scope>NUCLEOTIDE SEQUENCE</scope>
    <source>
        <strain evidence="10">DSM 30747</strain>
    </source>
</reference>
<organism evidence="10 11">
    <name type="scientific">Psychrobacillus psychrodurans</name>
    <dbReference type="NCBI Taxonomy" id="126157"/>
    <lineage>
        <taxon>Bacteria</taxon>
        <taxon>Bacillati</taxon>
        <taxon>Bacillota</taxon>
        <taxon>Bacilli</taxon>
        <taxon>Bacillales</taxon>
        <taxon>Bacillaceae</taxon>
        <taxon>Psychrobacillus</taxon>
    </lineage>
</organism>
<dbReference type="GO" id="GO:0016987">
    <property type="term" value="F:sigma factor activity"/>
    <property type="evidence" value="ECO:0007669"/>
    <property type="project" value="UniProtKB-KW"/>
</dbReference>
<keyword evidence="5 6" id="KW-0804">Transcription</keyword>
<dbReference type="PANTHER" id="PTHR43133">
    <property type="entry name" value="RNA POLYMERASE ECF-TYPE SIGMA FACTO"/>
    <property type="match status" value="1"/>
</dbReference>
<dbReference type="RefSeq" id="WP_269921125.1">
    <property type="nucleotide sequence ID" value="NZ_JAMKBI010000002.1"/>
</dbReference>
<dbReference type="InterPro" id="IPR014284">
    <property type="entry name" value="RNA_pol_sigma-70_dom"/>
</dbReference>
<evidence type="ECO:0000256" key="3">
    <source>
        <dbReference type="ARBA" id="ARBA00023082"/>
    </source>
</evidence>
<dbReference type="InterPro" id="IPR039425">
    <property type="entry name" value="RNA_pol_sigma-70-like"/>
</dbReference>
<dbReference type="InterPro" id="IPR013249">
    <property type="entry name" value="RNA_pol_sigma70_r4_t2"/>
</dbReference>
<sequence>MEQYVLQALAKDEGSIQHLIMIYKPRLLAKAFTYVKNKQDAEDIVQETFIKAFSALAQLKELKYFSTWLHKILIRESFYMLKKQERMKILEVEMLEQFQLLSQENSEDYSALHNAVASLKKDYQMAIVLHYFYDFKVVEIAEMLDKPTNTIKMHLHRARKALRGKLEQTMQQSLQPKDVKRMLKEQLFELAQQYANAPTYYELELENYLEDGISSFMWKGQSKDEGVFIRLDNNGRLEDFAKTPTRDGSPITEEKKLAIAQQLLREQYPEAIAYYTLVEQQKKELSTGFKYEQVVDGLPLDGYYCRIEVTDSGEIIQFTYTGYMENPPTMPKELYPPEHILHALYKGEWSLSAESFNEQYDSVSESGIYAIYESELLRQAYDAVTGKLLFDNDDEPKRSYVPFPKVEALSKKDTIEEIMGISDEWERYEEESMDEEFDELNWRPKSWQDDEGKSYEHYMRRKFEHRMKAKVDKQTKQLNSFISFAKSEGEAKLSEEECLQIAIQFIQTYYSEFASYLYIEMRDEEDTEENRAFFRFVVQKDGYFVGNEFFHMNISKKTGAILMFSSPNIAIEEIEKFEPKTIKPIKELLPLKNLKVHVEWDKVYGETEQDGDEMRLIYRIQTTDGAFVKGIHAENGEVIYSVF</sequence>
<dbReference type="EMBL" id="JAMKBI010000002">
    <property type="protein sequence ID" value="MCZ8532577.1"/>
    <property type="molecule type" value="Genomic_DNA"/>
</dbReference>
<dbReference type="SUPFAM" id="SSF88946">
    <property type="entry name" value="Sigma2 domain of RNA polymerase sigma factors"/>
    <property type="match status" value="1"/>
</dbReference>
<name>A0A9X3R9W7_9BACI</name>
<dbReference type="Pfam" id="PF04542">
    <property type="entry name" value="Sigma70_r2"/>
    <property type="match status" value="1"/>
</dbReference>
<dbReference type="InterPro" id="IPR036388">
    <property type="entry name" value="WH-like_DNA-bd_sf"/>
</dbReference>
<feature type="domain" description="RNA polymerase sigma factor 70 region 4 type 2" evidence="8">
    <location>
        <begin position="111"/>
        <end position="162"/>
    </location>
</feature>
<dbReference type="NCBIfam" id="TIGR02937">
    <property type="entry name" value="sigma70-ECF"/>
    <property type="match status" value="1"/>
</dbReference>
<protein>
    <recommendedName>
        <fullName evidence="6">RNA polymerase sigma factor</fullName>
    </recommendedName>
</protein>